<accession>A0A081BBC0</accession>
<keyword evidence="3" id="KW-1185">Reference proteome</keyword>
<dbReference type="InterPro" id="IPR007047">
    <property type="entry name" value="Flp_Fap"/>
</dbReference>
<keyword evidence="1" id="KW-0472">Membrane</keyword>
<dbReference type="Proteomes" id="UP000028702">
    <property type="component" value="Unassembled WGS sequence"/>
</dbReference>
<dbReference type="RefSeq" id="WP_081875520.1">
    <property type="nucleotide sequence ID" value="NZ_BBIO01000008.1"/>
</dbReference>
<dbReference type="EMBL" id="BBIO01000008">
    <property type="protein sequence ID" value="GAK45338.1"/>
    <property type="molecule type" value="Genomic_DNA"/>
</dbReference>
<evidence type="ECO:0000256" key="1">
    <source>
        <dbReference type="SAM" id="Phobius"/>
    </source>
</evidence>
<proteinExistence type="predicted"/>
<keyword evidence="1" id="KW-0812">Transmembrane</keyword>
<evidence type="ECO:0000313" key="2">
    <source>
        <dbReference type="EMBL" id="GAK45338.1"/>
    </source>
</evidence>
<organism evidence="2 3">
    <name type="scientific">Tepidicaulis marinus</name>
    <dbReference type="NCBI Taxonomy" id="1333998"/>
    <lineage>
        <taxon>Bacteria</taxon>
        <taxon>Pseudomonadati</taxon>
        <taxon>Pseudomonadota</taxon>
        <taxon>Alphaproteobacteria</taxon>
        <taxon>Hyphomicrobiales</taxon>
        <taxon>Parvibaculaceae</taxon>
        <taxon>Tepidicaulis</taxon>
    </lineage>
</organism>
<dbReference type="Pfam" id="PF04964">
    <property type="entry name" value="Flp_Fap"/>
    <property type="match status" value="1"/>
</dbReference>
<comment type="caution">
    <text evidence="2">The sequence shown here is derived from an EMBL/GenBank/DDBJ whole genome shotgun (WGS) entry which is preliminary data.</text>
</comment>
<feature type="transmembrane region" description="Helical" evidence="1">
    <location>
        <begin position="20"/>
        <end position="39"/>
    </location>
</feature>
<dbReference type="STRING" id="1333998.M2A_1837"/>
<gene>
    <name evidence="2" type="ORF">M2A_1837</name>
</gene>
<reference evidence="2 3" key="1">
    <citation type="submission" date="2014-07" db="EMBL/GenBank/DDBJ databases">
        <title>Tepidicaulis marinum gen. nov., sp. nov., a novel marine bacterium denitrifying nitrate to nitrous oxide strictly under microaerobic conditions.</title>
        <authorList>
            <person name="Takeuchi M."/>
            <person name="Yamagishi T."/>
            <person name="Kamagata Y."/>
            <person name="Oshima K."/>
            <person name="Hattori M."/>
            <person name="Katayama T."/>
            <person name="Hanada S."/>
            <person name="Tamaki H."/>
            <person name="Marumo K."/>
            <person name="Maeda H."/>
            <person name="Nedachi M."/>
            <person name="Iwasaki W."/>
            <person name="Suwa Y."/>
            <person name="Sakata S."/>
        </authorList>
    </citation>
    <scope>NUCLEOTIDE SEQUENCE [LARGE SCALE GENOMIC DNA]</scope>
    <source>
        <strain evidence="2 3">MA2</strain>
    </source>
</reference>
<evidence type="ECO:0000313" key="3">
    <source>
        <dbReference type="Proteomes" id="UP000028702"/>
    </source>
</evidence>
<sequence length="57" mass="5862">MSQFVTKFFKDESGATAIEYSLLAAGMAVAVIAAVGAFGDSLATFFGQIAGKLQLAE</sequence>
<dbReference type="AlphaFoldDB" id="A0A081BBC0"/>
<keyword evidence="1" id="KW-1133">Transmembrane helix</keyword>
<protein>
    <submittedName>
        <fullName evidence="2">Putative Flp/Fap pilin component</fullName>
    </submittedName>
</protein>
<dbReference type="eggNOG" id="COG3847">
    <property type="taxonomic scope" value="Bacteria"/>
</dbReference>
<name>A0A081BBC0_9HYPH</name>